<dbReference type="InterPro" id="IPR017871">
    <property type="entry name" value="ABC_transporter-like_CS"/>
</dbReference>
<dbReference type="Proteomes" id="UP000318833">
    <property type="component" value="Unassembled WGS sequence"/>
</dbReference>
<dbReference type="Gene3D" id="3.40.50.300">
    <property type="entry name" value="P-loop containing nucleotide triphosphate hydrolases"/>
    <property type="match status" value="1"/>
</dbReference>
<keyword evidence="2" id="KW-0547">Nucleotide-binding</keyword>
<dbReference type="InterPro" id="IPR003439">
    <property type="entry name" value="ABC_transporter-like_ATP-bd"/>
</dbReference>
<dbReference type="InterPro" id="IPR027417">
    <property type="entry name" value="P-loop_NTPase"/>
</dbReference>
<reference evidence="5 6" key="1">
    <citation type="submission" date="2019-07" db="EMBL/GenBank/DDBJ databases">
        <title>The draft genome sequence of Aquimarina algiphila M91.</title>
        <authorList>
            <person name="Meng X."/>
        </authorList>
    </citation>
    <scope>NUCLEOTIDE SEQUENCE [LARGE SCALE GENOMIC DNA]</scope>
    <source>
        <strain evidence="5 6">M91</strain>
    </source>
</reference>
<keyword evidence="6" id="KW-1185">Reference proteome</keyword>
<dbReference type="EMBL" id="VLNR01000002">
    <property type="protein sequence ID" value="TSE11353.1"/>
    <property type="molecule type" value="Genomic_DNA"/>
</dbReference>
<gene>
    <name evidence="5" type="ORF">FOF46_01605</name>
</gene>
<organism evidence="5 6">
    <name type="scientific">Aquimarina algiphila</name>
    <dbReference type="NCBI Taxonomy" id="2047982"/>
    <lineage>
        <taxon>Bacteria</taxon>
        <taxon>Pseudomonadati</taxon>
        <taxon>Bacteroidota</taxon>
        <taxon>Flavobacteriia</taxon>
        <taxon>Flavobacteriales</taxon>
        <taxon>Flavobacteriaceae</taxon>
        <taxon>Aquimarina</taxon>
    </lineage>
</organism>
<dbReference type="PANTHER" id="PTHR42781">
    <property type="entry name" value="SPERMIDINE/PUTRESCINE IMPORT ATP-BINDING PROTEIN POTA"/>
    <property type="match status" value="1"/>
</dbReference>
<dbReference type="RefSeq" id="WP_143915268.1">
    <property type="nucleotide sequence ID" value="NZ_CANLFO010000005.1"/>
</dbReference>
<dbReference type="Pfam" id="PF00005">
    <property type="entry name" value="ABC_tran"/>
    <property type="match status" value="1"/>
</dbReference>
<dbReference type="OrthoDB" id="9802264at2"/>
<dbReference type="InterPro" id="IPR003593">
    <property type="entry name" value="AAA+_ATPase"/>
</dbReference>
<dbReference type="InterPro" id="IPR050093">
    <property type="entry name" value="ABC_SmlMolc_Importer"/>
</dbReference>
<dbReference type="PANTHER" id="PTHR42781:SF4">
    <property type="entry name" value="SPERMIDINE_PUTRESCINE IMPORT ATP-BINDING PROTEIN POTA"/>
    <property type="match status" value="1"/>
</dbReference>
<keyword evidence="1" id="KW-0813">Transport</keyword>
<dbReference type="AlphaFoldDB" id="A0A554VRR7"/>
<dbReference type="SMART" id="SM00382">
    <property type="entry name" value="AAA"/>
    <property type="match status" value="1"/>
</dbReference>
<dbReference type="PROSITE" id="PS00211">
    <property type="entry name" value="ABC_TRANSPORTER_1"/>
    <property type="match status" value="1"/>
</dbReference>
<evidence type="ECO:0000256" key="1">
    <source>
        <dbReference type="ARBA" id="ARBA00022448"/>
    </source>
</evidence>
<evidence type="ECO:0000256" key="2">
    <source>
        <dbReference type="ARBA" id="ARBA00022741"/>
    </source>
</evidence>
<dbReference type="PROSITE" id="PS50893">
    <property type="entry name" value="ABC_TRANSPORTER_2"/>
    <property type="match status" value="1"/>
</dbReference>
<dbReference type="GO" id="GO:0005524">
    <property type="term" value="F:ATP binding"/>
    <property type="evidence" value="ECO:0007669"/>
    <property type="project" value="UniProtKB-KW"/>
</dbReference>
<name>A0A554VRR7_9FLAO</name>
<proteinExistence type="predicted"/>
<sequence>MIHIAVQKKLTAVEGEMLLDVDFTLEEGKLTTLYGESGAGKTSIFRIISGLLKADKGLITIKQKTWLDTEQKIYLKPQQRKVGLVFQEYALFPNMTVKENLFFALEKGQDKKIVDELIAIIELGNLQNRKPQHLSGGQKQRVALARAMVRKPDILLLDEPLSALDPKMRAKLQDYILEVHRQFKLTTLLISHDIGEVVKMSDCVMIIENGMITKQGNPIDIFTNQRVSGKFQFSGEIVQIQKEDVIYIVTIIIDANFVKVIAQEDEIKDLNIGDKVIVASKAFNPILYKI</sequence>
<evidence type="ECO:0000313" key="6">
    <source>
        <dbReference type="Proteomes" id="UP000318833"/>
    </source>
</evidence>
<feature type="domain" description="ABC transporter" evidence="4">
    <location>
        <begin position="2"/>
        <end position="234"/>
    </location>
</feature>
<evidence type="ECO:0000256" key="3">
    <source>
        <dbReference type="ARBA" id="ARBA00022840"/>
    </source>
</evidence>
<evidence type="ECO:0000313" key="5">
    <source>
        <dbReference type="EMBL" id="TSE11353.1"/>
    </source>
</evidence>
<dbReference type="SUPFAM" id="SSF52540">
    <property type="entry name" value="P-loop containing nucleoside triphosphate hydrolases"/>
    <property type="match status" value="1"/>
</dbReference>
<keyword evidence="3 5" id="KW-0067">ATP-binding</keyword>
<comment type="caution">
    <text evidence="5">The sequence shown here is derived from an EMBL/GenBank/DDBJ whole genome shotgun (WGS) entry which is preliminary data.</text>
</comment>
<accession>A0A554VRR7</accession>
<protein>
    <submittedName>
        <fullName evidence="5">ATP-binding cassette domain-containing protein</fullName>
    </submittedName>
</protein>
<dbReference type="GO" id="GO:0016887">
    <property type="term" value="F:ATP hydrolysis activity"/>
    <property type="evidence" value="ECO:0007669"/>
    <property type="project" value="InterPro"/>
</dbReference>
<evidence type="ECO:0000259" key="4">
    <source>
        <dbReference type="PROSITE" id="PS50893"/>
    </source>
</evidence>